<accession>A0A9X1SL38</accession>
<gene>
    <name evidence="1" type="ORF">LPW36_10115</name>
</gene>
<evidence type="ECO:0000313" key="1">
    <source>
        <dbReference type="EMBL" id="MCD1126350.1"/>
    </source>
</evidence>
<dbReference type="Proteomes" id="UP001139171">
    <property type="component" value="Unassembled WGS sequence"/>
</dbReference>
<comment type="caution">
    <text evidence="1">The sequence shown here is derived from an EMBL/GenBank/DDBJ whole genome shotgun (WGS) entry which is preliminary data.</text>
</comment>
<dbReference type="EMBL" id="JAJNAG010000020">
    <property type="protein sequence ID" value="MCD1126350.1"/>
    <property type="molecule type" value="Genomic_DNA"/>
</dbReference>
<sequence length="150" mass="15051">MTVFTGVETVIGIDVSTMGNLTGAGIIMNIARTVGVSCNSLAVKRSGRSSSLIGTGCDMSTVGYTACPRIDAGSVVGSNGVSGIRISDSRTMRSNGSAGLWVIANVACNAGFNSGVIIGITGSITIAMGTRRLIVEAASYAGTVVSGPWI</sequence>
<organism evidence="1 2">
    <name type="scientific">Limnobaculum eriocheiris</name>
    <dbReference type="NCBI Taxonomy" id="2897391"/>
    <lineage>
        <taxon>Bacteria</taxon>
        <taxon>Pseudomonadati</taxon>
        <taxon>Pseudomonadota</taxon>
        <taxon>Gammaproteobacteria</taxon>
        <taxon>Enterobacterales</taxon>
        <taxon>Budviciaceae</taxon>
        <taxon>Limnobaculum</taxon>
    </lineage>
</organism>
<dbReference type="AlphaFoldDB" id="A0A9X1SL38"/>
<name>A0A9X1SL38_9GAMM</name>
<keyword evidence="2" id="KW-1185">Reference proteome</keyword>
<dbReference type="RefSeq" id="WP_230609549.1">
    <property type="nucleotide sequence ID" value="NZ_JAJNAG010000020.1"/>
</dbReference>
<evidence type="ECO:0000313" key="2">
    <source>
        <dbReference type="Proteomes" id="UP001139171"/>
    </source>
</evidence>
<protein>
    <submittedName>
        <fullName evidence="1">Uncharacterized protein</fullName>
    </submittedName>
</protein>
<reference evidence="1" key="1">
    <citation type="submission" date="2021-11" db="EMBL/GenBank/DDBJ databases">
        <title>Jinshanibacter sp. isolated from one year old Eriocheir sinensis.</title>
        <authorList>
            <person name="Li J.-Y."/>
            <person name="He W."/>
            <person name="Gao T.-H."/>
        </authorList>
    </citation>
    <scope>NUCLEOTIDE SEQUENCE</scope>
    <source>
        <strain evidence="1">LJY008</strain>
    </source>
</reference>
<proteinExistence type="predicted"/>